<dbReference type="STRING" id="150374.A0A0M8N431"/>
<dbReference type="Proteomes" id="UP000053831">
    <property type="component" value="Unassembled WGS sequence"/>
</dbReference>
<feature type="region of interest" description="Disordered" evidence="1">
    <location>
        <begin position="71"/>
        <end position="114"/>
    </location>
</feature>
<evidence type="ECO:0008006" key="4">
    <source>
        <dbReference type="Google" id="ProtNLM"/>
    </source>
</evidence>
<dbReference type="OrthoDB" id="66964at2759"/>
<gene>
    <name evidence="2" type="ORF">ESCO_003708</name>
</gene>
<feature type="region of interest" description="Disordered" evidence="1">
    <location>
        <begin position="29"/>
        <end position="55"/>
    </location>
</feature>
<feature type="compositionally biased region" description="Basic and acidic residues" evidence="1">
    <location>
        <begin position="34"/>
        <end position="52"/>
    </location>
</feature>
<feature type="compositionally biased region" description="Basic and acidic residues" evidence="1">
    <location>
        <begin position="342"/>
        <end position="363"/>
    </location>
</feature>
<reference evidence="2 3" key="1">
    <citation type="submission" date="2015-07" db="EMBL/GenBank/DDBJ databases">
        <title>The genome of the fungus Escovopsis weberi, a specialized disease agent of ant agriculture.</title>
        <authorList>
            <person name="de Man T.J."/>
            <person name="Stajich J.E."/>
            <person name="Kubicek C.P."/>
            <person name="Chenthamara K."/>
            <person name="Atanasova L."/>
            <person name="Druzhinina I.S."/>
            <person name="Birnbaum S."/>
            <person name="Barribeau S.M."/>
            <person name="Teiling C."/>
            <person name="Suen G."/>
            <person name="Currie C."/>
            <person name="Gerardo N.M."/>
        </authorList>
    </citation>
    <scope>NUCLEOTIDE SEQUENCE [LARGE SCALE GENOMIC DNA]</scope>
</reference>
<evidence type="ECO:0000313" key="3">
    <source>
        <dbReference type="Proteomes" id="UP000053831"/>
    </source>
</evidence>
<sequence>MSIVVEEHILERNPEFAKLFQHLTTSLLNTDGSTKNHPEGKDRAATEKSLEKHRQRAIKHHLIEHALRTVSDAAGPQSQSSPSSSSSSLPASRTLRPANRLQQRRAQSLSPTDPLPEPLLDLVLTLPPFLDAAHALPHDAVALLLSSSPLADLPSLLPDLADLVSAALHAAALGLARLTHPSTNPTFLHRHVAALPQDLADLKDRLATAHAALAASRLRALAALAALLQTYSQCLTLLVRSLEAKHGVVARSLELHATDISLQAQIAEKSTELKLWKLRRQFYTPDVVSALQNYMTRLRDTRFRASDAVRALRAELERHGAAAPDTEDASGDDAQQQRGRTHRDMDQLMGDLERDADRLRVTP</sequence>
<keyword evidence="3" id="KW-1185">Reference proteome</keyword>
<organism evidence="2 3">
    <name type="scientific">Escovopsis weberi</name>
    <dbReference type="NCBI Taxonomy" id="150374"/>
    <lineage>
        <taxon>Eukaryota</taxon>
        <taxon>Fungi</taxon>
        <taxon>Dikarya</taxon>
        <taxon>Ascomycota</taxon>
        <taxon>Pezizomycotina</taxon>
        <taxon>Sordariomycetes</taxon>
        <taxon>Hypocreomycetidae</taxon>
        <taxon>Hypocreales</taxon>
        <taxon>Hypocreaceae</taxon>
        <taxon>Escovopsis</taxon>
    </lineage>
</organism>
<comment type="caution">
    <text evidence="2">The sequence shown here is derived from an EMBL/GenBank/DDBJ whole genome shotgun (WGS) entry which is preliminary data.</text>
</comment>
<evidence type="ECO:0000313" key="2">
    <source>
        <dbReference type="EMBL" id="KOS22767.1"/>
    </source>
</evidence>
<name>A0A0M8N431_ESCWE</name>
<protein>
    <recommendedName>
        <fullName evidence="4">HAUS augmin-like complex subunit 4</fullName>
    </recommendedName>
</protein>
<feature type="compositionally biased region" description="Low complexity" evidence="1">
    <location>
        <begin position="76"/>
        <end position="88"/>
    </location>
</feature>
<feature type="region of interest" description="Disordered" evidence="1">
    <location>
        <begin position="318"/>
        <end position="363"/>
    </location>
</feature>
<dbReference type="EMBL" id="LGSR01000002">
    <property type="protein sequence ID" value="KOS22767.1"/>
    <property type="molecule type" value="Genomic_DNA"/>
</dbReference>
<proteinExistence type="predicted"/>
<evidence type="ECO:0000256" key="1">
    <source>
        <dbReference type="SAM" id="MobiDB-lite"/>
    </source>
</evidence>
<accession>A0A0M8N431</accession>
<dbReference type="AlphaFoldDB" id="A0A0M8N431"/>